<dbReference type="InterPro" id="IPR035923">
    <property type="entry name" value="TT1751-like_sf"/>
</dbReference>
<evidence type="ECO:0000256" key="1">
    <source>
        <dbReference type="SAM" id="SignalP"/>
    </source>
</evidence>
<proteinExistence type="predicted"/>
<evidence type="ECO:0000313" key="3">
    <source>
        <dbReference type="EMBL" id="SDW60782.1"/>
    </source>
</evidence>
<protein>
    <recommendedName>
        <fullName evidence="2">DUF302 domain-containing protein</fullName>
    </recommendedName>
</protein>
<dbReference type="EMBL" id="FNOI01000002">
    <property type="protein sequence ID" value="SDW60782.1"/>
    <property type="molecule type" value="Genomic_DNA"/>
</dbReference>
<sequence length="143" mass="15315">MKNIAFAGALALCTAPAIADDHAVTYPFEGDFGDATFAVESAIVGRGLVIDWVSHTGDMLARTAKDVGSDVTLFDGADIFQFCSAQLSRKVMEADPMNIAFCPYGIFVTDRAGEVTIGYKTFPEGPMQEVQALLDDIVQEALQ</sequence>
<accession>A0A1H2UXH7</accession>
<organism evidence="3 4">
    <name type="scientific">Litoreibacter albidus</name>
    <dbReference type="NCBI Taxonomy" id="670155"/>
    <lineage>
        <taxon>Bacteria</taxon>
        <taxon>Pseudomonadati</taxon>
        <taxon>Pseudomonadota</taxon>
        <taxon>Alphaproteobacteria</taxon>
        <taxon>Rhodobacterales</taxon>
        <taxon>Roseobacteraceae</taxon>
        <taxon>Litoreibacter</taxon>
    </lineage>
</organism>
<gene>
    <name evidence="3" type="ORF">SAMN04488001_1322</name>
</gene>
<dbReference type="SUPFAM" id="SSF103247">
    <property type="entry name" value="TT1751-like"/>
    <property type="match status" value="1"/>
</dbReference>
<dbReference type="Proteomes" id="UP000199441">
    <property type="component" value="Unassembled WGS sequence"/>
</dbReference>
<dbReference type="Pfam" id="PF03625">
    <property type="entry name" value="DUF302"/>
    <property type="match status" value="1"/>
</dbReference>
<keyword evidence="1" id="KW-0732">Signal</keyword>
<name>A0A1H2UXH7_9RHOB</name>
<dbReference type="Gene3D" id="3.30.310.70">
    <property type="entry name" value="TT1751-like domain"/>
    <property type="match status" value="1"/>
</dbReference>
<dbReference type="AlphaFoldDB" id="A0A1H2UXH7"/>
<evidence type="ECO:0000313" key="4">
    <source>
        <dbReference type="Proteomes" id="UP000199441"/>
    </source>
</evidence>
<reference evidence="4" key="1">
    <citation type="submission" date="2016-10" db="EMBL/GenBank/DDBJ databases">
        <authorList>
            <person name="Varghese N."/>
            <person name="Submissions S."/>
        </authorList>
    </citation>
    <scope>NUCLEOTIDE SEQUENCE [LARGE SCALE GENOMIC DNA]</scope>
    <source>
        <strain evidence="4">DSM 26922</strain>
    </source>
</reference>
<dbReference type="RefSeq" id="WP_089945908.1">
    <property type="nucleotide sequence ID" value="NZ_FNOI01000002.1"/>
</dbReference>
<evidence type="ECO:0000259" key="2">
    <source>
        <dbReference type="Pfam" id="PF03625"/>
    </source>
</evidence>
<dbReference type="OrthoDB" id="7363179at2"/>
<feature type="chain" id="PRO_5011770839" description="DUF302 domain-containing protein" evidence="1">
    <location>
        <begin position="20"/>
        <end position="143"/>
    </location>
</feature>
<feature type="domain" description="DUF302" evidence="2">
    <location>
        <begin position="74"/>
        <end position="120"/>
    </location>
</feature>
<feature type="signal peptide" evidence="1">
    <location>
        <begin position="1"/>
        <end position="19"/>
    </location>
</feature>
<dbReference type="STRING" id="670155.SAMN04488001_1322"/>
<dbReference type="InterPro" id="IPR005180">
    <property type="entry name" value="DUF302"/>
</dbReference>
<keyword evidence="4" id="KW-1185">Reference proteome</keyword>